<dbReference type="EMBL" id="JAGYPE010000010">
    <property type="protein sequence ID" value="MBS4188320.1"/>
    <property type="molecule type" value="Genomic_DNA"/>
</dbReference>
<comment type="caution">
    <text evidence="1">The sequence shown here is derived from an EMBL/GenBank/DDBJ whole genome shotgun (WGS) entry which is preliminary data.</text>
</comment>
<sequence length="49" mass="5622">MEDEQFRDSPPNESPEKLINQLENVKSADTQIFMATVKKGMLLTLKVKE</sequence>
<protein>
    <submittedName>
        <fullName evidence="1">Uncharacterized protein</fullName>
    </submittedName>
</protein>
<gene>
    <name evidence="1" type="ORF">KHB02_43860</name>
</gene>
<accession>A0A942YG49</accession>
<name>A0A942YG49_9BACI</name>
<organism evidence="1">
    <name type="scientific">Neobacillus citreus</name>
    <dbReference type="NCBI Taxonomy" id="2833578"/>
    <lineage>
        <taxon>Bacteria</taxon>
        <taxon>Bacillati</taxon>
        <taxon>Bacillota</taxon>
        <taxon>Bacilli</taxon>
        <taxon>Bacillales</taxon>
        <taxon>Bacillaceae</taxon>
        <taxon>Neobacillus</taxon>
    </lineage>
</organism>
<evidence type="ECO:0000313" key="1">
    <source>
        <dbReference type="EMBL" id="MBS4188320.1"/>
    </source>
</evidence>
<reference evidence="1" key="1">
    <citation type="submission" date="2021-05" db="EMBL/GenBank/DDBJ databases">
        <title>Novel Bacillus species.</title>
        <authorList>
            <person name="Liu G."/>
        </authorList>
    </citation>
    <scope>NUCLEOTIDE SEQUENCE</scope>
    <source>
        <strain evidence="1">FJAT-50051</strain>
    </source>
</reference>
<proteinExistence type="predicted"/>
<dbReference type="AlphaFoldDB" id="A0A942YG49"/>